<reference evidence="2 3" key="1">
    <citation type="submission" date="2020-07" db="EMBL/GenBank/DDBJ databases">
        <title>Halophilic bacteria isolated from french cheeses.</title>
        <authorList>
            <person name="Kothe C.I."/>
            <person name="Farah-Kraiem B."/>
            <person name="Renault P."/>
            <person name="Dridi B."/>
        </authorList>
    </citation>
    <scope>NUCLEOTIDE SEQUENCE [LARGE SCALE GENOMIC DNA]</scope>
    <source>
        <strain evidence="2 3">FME14</strain>
    </source>
</reference>
<keyword evidence="1" id="KW-0812">Transmembrane</keyword>
<keyword evidence="1" id="KW-1133">Transmembrane helix</keyword>
<accession>A0ABR9FT11</accession>
<protein>
    <recommendedName>
        <fullName evidence="4">DUF3784 domain-containing protein</fullName>
    </recommendedName>
</protein>
<evidence type="ECO:0000256" key="1">
    <source>
        <dbReference type="SAM" id="Phobius"/>
    </source>
</evidence>
<feature type="transmembrane region" description="Helical" evidence="1">
    <location>
        <begin position="6"/>
        <end position="25"/>
    </location>
</feature>
<gene>
    <name evidence="2" type="ORF">EI167_21570</name>
</gene>
<organism evidence="2 3">
    <name type="scientific">Pseudoalteromonas prydzensis</name>
    <dbReference type="NCBI Taxonomy" id="182141"/>
    <lineage>
        <taxon>Bacteria</taxon>
        <taxon>Pseudomonadati</taxon>
        <taxon>Pseudomonadota</taxon>
        <taxon>Gammaproteobacteria</taxon>
        <taxon>Alteromonadales</taxon>
        <taxon>Pseudoalteromonadaceae</taxon>
        <taxon>Pseudoalteromonas</taxon>
    </lineage>
</organism>
<proteinExistence type="predicted"/>
<comment type="caution">
    <text evidence="2">The sequence shown here is derived from an EMBL/GenBank/DDBJ whole genome shotgun (WGS) entry which is preliminary data.</text>
</comment>
<evidence type="ECO:0000313" key="3">
    <source>
        <dbReference type="Proteomes" id="UP000707245"/>
    </source>
</evidence>
<dbReference type="Proteomes" id="UP000707245">
    <property type="component" value="Unassembled WGS sequence"/>
</dbReference>
<name>A0ABR9FT11_9GAMM</name>
<keyword evidence="3" id="KW-1185">Reference proteome</keyword>
<keyword evidence="1" id="KW-0472">Membrane</keyword>
<dbReference type="RefSeq" id="WP_192543246.1">
    <property type="nucleotide sequence ID" value="NZ_JBQDLW010000096.1"/>
</dbReference>
<sequence>MNLIVAIGFLVGGLVVIFTPTKTLLRNDYGAGKMFYKVEKNEDDGLKNARRFYNKLGGAFVFAGVFGIFFTIVS</sequence>
<evidence type="ECO:0000313" key="2">
    <source>
        <dbReference type="EMBL" id="MBE0459954.1"/>
    </source>
</evidence>
<feature type="transmembrane region" description="Helical" evidence="1">
    <location>
        <begin position="56"/>
        <end position="73"/>
    </location>
</feature>
<evidence type="ECO:0008006" key="4">
    <source>
        <dbReference type="Google" id="ProtNLM"/>
    </source>
</evidence>
<dbReference type="EMBL" id="RRZA01000163">
    <property type="protein sequence ID" value="MBE0459954.1"/>
    <property type="molecule type" value="Genomic_DNA"/>
</dbReference>